<dbReference type="PROSITE" id="PS50102">
    <property type="entry name" value="RRM"/>
    <property type="match status" value="1"/>
</dbReference>
<evidence type="ECO:0000256" key="3">
    <source>
        <dbReference type="SAM" id="MobiDB-lite"/>
    </source>
</evidence>
<keyword evidence="1 2" id="KW-0694">RNA-binding</keyword>
<evidence type="ECO:0000313" key="5">
    <source>
        <dbReference type="EMBL" id="KAJ3252619.1"/>
    </source>
</evidence>
<name>A0AAD5UEA1_9FUNG</name>
<dbReference type="SMART" id="SM00360">
    <property type="entry name" value="RRM"/>
    <property type="match status" value="1"/>
</dbReference>
<dbReference type="GO" id="GO:0000974">
    <property type="term" value="C:Prp19 complex"/>
    <property type="evidence" value="ECO:0007669"/>
    <property type="project" value="TreeGrafter"/>
</dbReference>
<dbReference type="Proteomes" id="UP001210925">
    <property type="component" value="Unassembled WGS sequence"/>
</dbReference>
<dbReference type="GO" id="GO:0071007">
    <property type="term" value="C:U2-type catalytic step 2 spliceosome"/>
    <property type="evidence" value="ECO:0007669"/>
    <property type="project" value="TreeGrafter"/>
</dbReference>
<proteinExistence type="predicted"/>
<dbReference type="Pfam" id="PF00076">
    <property type="entry name" value="RRM_1"/>
    <property type="match status" value="1"/>
</dbReference>
<dbReference type="AlphaFoldDB" id="A0AAD5UEA1"/>
<keyword evidence="6" id="KW-1185">Reference proteome</keyword>
<dbReference type="EMBL" id="JADGKB010000135">
    <property type="protein sequence ID" value="KAJ3252619.1"/>
    <property type="molecule type" value="Genomic_DNA"/>
</dbReference>
<evidence type="ECO:0000256" key="2">
    <source>
        <dbReference type="PROSITE-ProRule" id="PRU00176"/>
    </source>
</evidence>
<dbReference type="InterPro" id="IPR035979">
    <property type="entry name" value="RBD_domain_sf"/>
</dbReference>
<evidence type="ECO:0000259" key="4">
    <source>
        <dbReference type="PROSITE" id="PS50102"/>
    </source>
</evidence>
<feature type="domain" description="RRM" evidence="4">
    <location>
        <begin position="32"/>
        <end position="118"/>
    </location>
</feature>
<feature type="region of interest" description="Disordered" evidence="3">
    <location>
        <begin position="144"/>
        <end position="185"/>
    </location>
</feature>
<dbReference type="InterPro" id="IPR039171">
    <property type="entry name" value="Cwc2/Slt11"/>
</dbReference>
<accession>A0AAD5UEA1</accession>
<gene>
    <name evidence="5" type="ORF">HK103_001368</name>
</gene>
<dbReference type="GO" id="GO:0036002">
    <property type="term" value="F:pre-mRNA binding"/>
    <property type="evidence" value="ECO:0007669"/>
    <property type="project" value="TreeGrafter"/>
</dbReference>
<dbReference type="GO" id="GO:0071006">
    <property type="term" value="C:U2-type catalytic step 1 spliceosome"/>
    <property type="evidence" value="ECO:0007669"/>
    <property type="project" value="TreeGrafter"/>
</dbReference>
<sequence>MVPISPTSPVQGKHYPAYAYGYPPVCYDPNNTTVFVGGLAPNVTEEELYSYYKSNPRHFSPFGEILNVKIPPGMRCGFVSYQYHSSAEMAIQQLAGVNIGKFRLMVGGSNIRLSWGNSPAPYPNYYMMPPYPMMAVPYDPNYIQEESKTENNQEQTWASEDAVATAAEDEYPPSSSDHESRYKTL</sequence>
<organism evidence="5 6">
    <name type="scientific">Boothiomyces macroporosus</name>
    <dbReference type="NCBI Taxonomy" id="261099"/>
    <lineage>
        <taxon>Eukaryota</taxon>
        <taxon>Fungi</taxon>
        <taxon>Fungi incertae sedis</taxon>
        <taxon>Chytridiomycota</taxon>
        <taxon>Chytridiomycota incertae sedis</taxon>
        <taxon>Chytridiomycetes</taxon>
        <taxon>Rhizophydiales</taxon>
        <taxon>Terramycetaceae</taxon>
        <taxon>Boothiomyces</taxon>
    </lineage>
</organism>
<dbReference type="SUPFAM" id="SSF54928">
    <property type="entry name" value="RNA-binding domain, RBD"/>
    <property type="match status" value="1"/>
</dbReference>
<dbReference type="PANTHER" id="PTHR14089">
    <property type="entry name" value="PRE-MRNA-SPLICING FACTOR RBM22"/>
    <property type="match status" value="1"/>
</dbReference>
<dbReference type="GO" id="GO:0017070">
    <property type="term" value="F:U6 snRNA binding"/>
    <property type="evidence" value="ECO:0007669"/>
    <property type="project" value="TreeGrafter"/>
</dbReference>
<evidence type="ECO:0000256" key="1">
    <source>
        <dbReference type="ARBA" id="ARBA00022884"/>
    </source>
</evidence>
<evidence type="ECO:0000313" key="6">
    <source>
        <dbReference type="Proteomes" id="UP001210925"/>
    </source>
</evidence>
<feature type="compositionally biased region" description="Basic and acidic residues" evidence="3">
    <location>
        <begin position="176"/>
        <end position="185"/>
    </location>
</feature>
<protein>
    <recommendedName>
        <fullName evidence="4">RRM domain-containing protein</fullName>
    </recommendedName>
</protein>
<reference evidence="5" key="1">
    <citation type="submission" date="2020-05" db="EMBL/GenBank/DDBJ databases">
        <title>Phylogenomic resolution of chytrid fungi.</title>
        <authorList>
            <person name="Stajich J.E."/>
            <person name="Amses K."/>
            <person name="Simmons R."/>
            <person name="Seto K."/>
            <person name="Myers J."/>
            <person name="Bonds A."/>
            <person name="Quandt C.A."/>
            <person name="Barry K."/>
            <person name="Liu P."/>
            <person name="Grigoriev I."/>
            <person name="Longcore J.E."/>
            <person name="James T.Y."/>
        </authorList>
    </citation>
    <scope>NUCLEOTIDE SEQUENCE</scope>
    <source>
        <strain evidence="5">PLAUS21</strain>
    </source>
</reference>
<comment type="caution">
    <text evidence="5">The sequence shown here is derived from an EMBL/GenBank/DDBJ whole genome shotgun (WGS) entry which is preliminary data.</text>
</comment>
<dbReference type="InterPro" id="IPR012677">
    <property type="entry name" value="Nucleotide-bd_a/b_plait_sf"/>
</dbReference>
<dbReference type="InterPro" id="IPR000504">
    <property type="entry name" value="RRM_dom"/>
</dbReference>
<dbReference type="Gene3D" id="3.30.70.330">
    <property type="match status" value="1"/>
</dbReference>
<dbReference type="PANTHER" id="PTHR14089:SF6">
    <property type="entry name" value="PRE-MRNA-SPLICING FACTOR RBM22"/>
    <property type="match status" value="1"/>
</dbReference>